<name>A0A644YWK9_9ZZZZ</name>
<dbReference type="InterPro" id="IPR024194">
    <property type="entry name" value="Ac/AlaTfrase_AlgI/DltB"/>
</dbReference>
<keyword evidence="6 7" id="KW-0472">Membrane</keyword>
<comment type="similarity">
    <text evidence="2">Belongs to the membrane-bound acyltransferase family.</text>
</comment>
<dbReference type="GO" id="GO:0005886">
    <property type="term" value="C:plasma membrane"/>
    <property type="evidence" value="ECO:0007669"/>
    <property type="project" value="UniProtKB-SubCell"/>
</dbReference>
<evidence type="ECO:0000256" key="5">
    <source>
        <dbReference type="ARBA" id="ARBA00022989"/>
    </source>
</evidence>
<evidence type="ECO:0000256" key="2">
    <source>
        <dbReference type="ARBA" id="ARBA00010323"/>
    </source>
</evidence>
<evidence type="ECO:0000256" key="7">
    <source>
        <dbReference type="SAM" id="Phobius"/>
    </source>
</evidence>
<dbReference type="AlphaFoldDB" id="A0A644YWK9"/>
<feature type="transmembrane region" description="Helical" evidence="7">
    <location>
        <begin position="398"/>
        <end position="416"/>
    </location>
</feature>
<evidence type="ECO:0000256" key="1">
    <source>
        <dbReference type="ARBA" id="ARBA00004651"/>
    </source>
</evidence>
<feature type="transmembrane region" description="Helical" evidence="7">
    <location>
        <begin position="147"/>
        <end position="165"/>
    </location>
</feature>
<dbReference type="EMBL" id="VSSQ01006504">
    <property type="protein sequence ID" value="MPM32926.1"/>
    <property type="molecule type" value="Genomic_DNA"/>
</dbReference>
<feature type="transmembrane region" description="Helical" evidence="7">
    <location>
        <begin position="103"/>
        <end position="126"/>
    </location>
</feature>
<comment type="caution">
    <text evidence="8">The sequence shown here is derived from an EMBL/GenBank/DDBJ whole genome shotgun (WGS) entry which is preliminary data.</text>
</comment>
<evidence type="ECO:0000313" key="8">
    <source>
        <dbReference type="EMBL" id="MPM32926.1"/>
    </source>
</evidence>
<dbReference type="PIRSF" id="PIRSF016636">
    <property type="entry name" value="AlgI_DltB"/>
    <property type="match status" value="1"/>
</dbReference>
<dbReference type="GO" id="GO:0042121">
    <property type="term" value="P:alginic acid biosynthetic process"/>
    <property type="evidence" value="ECO:0007669"/>
    <property type="project" value="InterPro"/>
</dbReference>
<feature type="transmembrane region" description="Helical" evidence="7">
    <location>
        <begin position="337"/>
        <end position="354"/>
    </location>
</feature>
<dbReference type="InterPro" id="IPR051085">
    <property type="entry name" value="MB_O-acyltransferase"/>
</dbReference>
<dbReference type="PIRSF" id="PIRSF500217">
    <property type="entry name" value="AlgI"/>
    <property type="match status" value="1"/>
</dbReference>
<reference evidence="8" key="1">
    <citation type="submission" date="2019-08" db="EMBL/GenBank/DDBJ databases">
        <authorList>
            <person name="Kucharzyk K."/>
            <person name="Murdoch R.W."/>
            <person name="Higgins S."/>
            <person name="Loffler F."/>
        </authorList>
    </citation>
    <scope>NUCLEOTIDE SEQUENCE</scope>
</reference>
<dbReference type="InterPro" id="IPR004299">
    <property type="entry name" value="MBOAT_fam"/>
</dbReference>
<evidence type="ECO:0008006" key="9">
    <source>
        <dbReference type="Google" id="ProtNLM"/>
    </source>
</evidence>
<keyword evidence="4 7" id="KW-0812">Transmembrane</keyword>
<accession>A0A644YWK9</accession>
<evidence type="ECO:0000256" key="3">
    <source>
        <dbReference type="ARBA" id="ARBA00022475"/>
    </source>
</evidence>
<keyword evidence="5 7" id="KW-1133">Transmembrane helix</keyword>
<comment type="subcellular location">
    <subcellularLocation>
        <location evidence="1">Cell membrane</location>
        <topology evidence="1">Multi-pass membrane protein</topology>
    </subcellularLocation>
</comment>
<feature type="transmembrane region" description="Helical" evidence="7">
    <location>
        <begin position="455"/>
        <end position="474"/>
    </location>
</feature>
<feature type="transmembrane region" description="Helical" evidence="7">
    <location>
        <begin position="486"/>
        <end position="506"/>
    </location>
</feature>
<feature type="transmembrane region" description="Helical" evidence="7">
    <location>
        <begin position="57"/>
        <end position="83"/>
    </location>
</feature>
<dbReference type="PANTHER" id="PTHR13285">
    <property type="entry name" value="ACYLTRANSFERASE"/>
    <property type="match status" value="1"/>
</dbReference>
<dbReference type="Pfam" id="PF03062">
    <property type="entry name" value="MBOAT"/>
    <property type="match status" value="1"/>
</dbReference>
<protein>
    <recommendedName>
        <fullName evidence="9">Peptidoglycan O-acetyltransferase</fullName>
    </recommendedName>
</protein>
<dbReference type="InterPro" id="IPR028362">
    <property type="entry name" value="AlgI"/>
</dbReference>
<gene>
    <name evidence="8" type="ORF">SDC9_79493</name>
</gene>
<evidence type="ECO:0000256" key="4">
    <source>
        <dbReference type="ARBA" id="ARBA00022692"/>
    </source>
</evidence>
<sequence length="519" mass="59883">MGVQSKLTSVQGTDIYFGFNIFYGELHNMALSSFLFLLFLFITLIFYYILPKKFRWVWLLLASLAFVAFADIKFVIVLVLATLISYFAGILISKSSDRKNKRIFLLSGIFLNLCLLFSFKYLNFFIGSFSQAINFAGISKQFAPIDLFLPLGISFYTFQAISYLVDVYNDVLPAEKNIGQYSLYLSFFPKFISGPIERGGNLLPQLHSQKPFEYQRFLDGLVRIGWGFFKKLVIADRLAVVVNTVFSKPGEFYSPQLIVGILAFSFQVYIDFSAYTDIAIGSARLFGIDLTENFNLPYLATSVTDFWRRWHISLTSWLRDYIFIPLNFAARRKRSSFYKYMNIVIVFLVSGIWHGANWTFIVWGLLHGVYQVVEAATQKIRDEFVKKFNIDRQSFGHKFWQVAFTFILVSFAWIFFRANSLQDAFLIIGKTFSANAITTNAAWNFMKLGLSASDGRIALIALAIFVILECSRYKTNMIQDLNRQPLVFRWFVYFILIFAVIFFGFFGTSTPQSFIYAQF</sequence>
<organism evidence="8">
    <name type="scientific">bioreactor metagenome</name>
    <dbReference type="NCBI Taxonomy" id="1076179"/>
    <lineage>
        <taxon>unclassified sequences</taxon>
        <taxon>metagenomes</taxon>
        <taxon>ecological metagenomes</taxon>
    </lineage>
</organism>
<dbReference type="PANTHER" id="PTHR13285:SF18">
    <property type="entry name" value="PROTEIN-CYSTEINE N-PALMITOYLTRANSFERASE RASP"/>
    <property type="match status" value="1"/>
</dbReference>
<feature type="transmembrane region" description="Helical" evidence="7">
    <location>
        <begin position="29"/>
        <end position="50"/>
    </location>
</feature>
<evidence type="ECO:0000256" key="6">
    <source>
        <dbReference type="ARBA" id="ARBA00023136"/>
    </source>
</evidence>
<keyword evidence="3" id="KW-1003">Cell membrane</keyword>
<dbReference type="GO" id="GO:0016746">
    <property type="term" value="F:acyltransferase activity"/>
    <property type="evidence" value="ECO:0007669"/>
    <property type="project" value="InterPro"/>
</dbReference>
<proteinExistence type="inferred from homology"/>